<evidence type="ECO:0000259" key="4">
    <source>
        <dbReference type="SMART" id="SM00906"/>
    </source>
</evidence>
<dbReference type="InterPro" id="IPR007219">
    <property type="entry name" value="XnlR_reg_dom"/>
</dbReference>
<evidence type="ECO:0000313" key="5">
    <source>
        <dbReference type="EMBL" id="KAL0071090.1"/>
    </source>
</evidence>
<sequence length="883" mass="98383">MYNGDEVPKRRRGQRPCDGCRRKKASFNPGGTAVNLLWILPGDGGEIGLRCSNCVSGNLECTYIEDPQRRGYSRNYVDALEKRVKKMENFIRQFREDAPTGSISSSLRDASEEQREKIYDASIRLLAAWDSNFPDTQENKEIWEEESAELALSDKVVKQFPCGRYYGRSSEIMLIRSFVQHTTGRPSDIIDLGLVPNTFGRPEFWVSAEWQQNFDLFPNISFTFPEDDLLQSLIDVYFKVLNVIFPLLHRPTIERQVAEGLHRQHLPFGAVLLLVCANASRFSSDPRVLAKGAKSTLSSGWDWFSQVQYFRPAFSAIPTLYDLQMCALPADIGVRLAVDIGIHRRSVSGKRTVHDELLKRAFWCLFCLDVYSNATLGKPVSLHDEDFDQDLPIECDDEYWENPDPDLAFKQTPGTVSYVTQFNLFIKLMRILGMVLRVIYPSSKSELSSGLSGPQWEQRAVAMFDSSLNQWVDSLPSYLRWDPGQANDLLLNQSAHLHSHYYQLQIFVHRPFIAPLKQRSQVSFPSLAICTNAARSCSHVAEVIRQRKGFALPWVAPPAFTSGIILLLNIWSSKRSGWSTDPAREMTEVHKCMKCLRDCESQWVGSGQMWDILCQLASVGDLPVPPPISESMNSPESQGSPTSEVRMSPGSGTPPNTFATSPSRAARFDPSKPNGDASTLGLNPGPEPRQPHPQHHMRQHSRSQIHATKEQLFSLPVRSDELGRLPVHGQLNYVKGNSTRSHQNSTSALPSIPRTDSNISPGSHGYWFSPAPPVSNDSAGSGNTDELMEDIFATEAPVLMDLVGLSGAYPTWINVDTFGTPADAGGHSGGGYVDGGVSSYVSPLPSGCTHHQPENQQLRSPWQPPPQSGWHTNQPLTSLSSHM</sequence>
<feature type="region of interest" description="Disordered" evidence="3">
    <location>
        <begin position="734"/>
        <end position="783"/>
    </location>
</feature>
<protein>
    <submittedName>
        <fullName evidence="5">Gypsy retrotransposon integrase-like protein 1</fullName>
    </submittedName>
</protein>
<accession>A0ABR3AC51</accession>
<keyword evidence="1" id="KW-0479">Metal-binding</keyword>
<dbReference type="SMART" id="SM00906">
    <property type="entry name" value="Fungal_trans"/>
    <property type="match status" value="1"/>
</dbReference>
<dbReference type="EMBL" id="JBBXMP010000004">
    <property type="protein sequence ID" value="KAL0071090.1"/>
    <property type="molecule type" value="Genomic_DNA"/>
</dbReference>
<comment type="caution">
    <text evidence="5">The sequence shown here is derived from an EMBL/GenBank/DDBJ whole genome shotgun (WGS) entry which is preliminary data.</text>
</comment>
<dbReference type="InterPro" id="IPR050987">
    <property type="entry name" value="AtrR-like"/>
</dbReference>
<evidence type="ECO:0000256" key="3">
    <source>
        <dbReference type="SAM" id="MobiDB-lite"/>
    </source>
</evidence>
<feature type="region of interest" description="Disordered" evidence="3">
    <location>
        <begin position="846"/>
        <end position="883"/>
    </location>
</feature>
<feature type="domain" description="Xylanolytic transcriptional activator regulatory" evidence="4">
    <location>
        <begin position="326"/>
        <end position="398"/>
    </location>
</feature>
<evidence type="ECO:0000313" key="6">
    <source>
        <dbReference type="Proteomes" id="UP001437256"/>
    </source>
</evidence>
<gene>
    <name evidence="5" type="primary">GIN1_3</name>
    <name evidence="5" type="ORF">AAF712_001648</name>
</gene>
<proteinExistence type="predicted"/>
<dbReference type="InterPro" id="IPR001138">
    <property type="entry name" value="Zn2Cys6_DnaBD"/>
</dbReference>
<keyword evidence="6" id="KW-1185">Reference proteome</keyword>
<feature type="region of interest" description="Disordered" evidence="3">
    <location>
        <begin position="1"/>
        <end position="22"/>
    </location>
</feature>
<feature type="compositionally biased region" description="Polar residues" evidence="3">
    <location>
        <begin position="735"/>
        <end position="761"/>
    </location>
</feature>
<organism evidence="5 6">
    <name type="scientific">Marasmius tenuissimus</name>
    <dbReference type="NCBI Taxonomy" id="585030"/>
    <lineage>
        <taxon>Eukaryota</taxon>
        <taxon>Fungi</taxon>
        <taxon>Dikarya</taxon>
        <taxon>Basidiomycota</taxon>
        <taxon>Agaricomycotina</taxon>
        <taxon>Agaricomycetes</taxon>
        <taxon>Agaricomycetidae</taxon>
        <taxon>Agaricales</taxon>
        <taxon>Marasmiineae</taxon>
        <taxon>Marasmiaceae</taxon>
        <taxon>Marasmius</taxon>
    </lineage>
</organism>
<feature type="compositionally biased region" description="Polar residues" evidence="3">
    <location>
        <begin position="869"/>
        <end position="883"/>
    </location>
</feature>
<reference evidence="5 6" key="1">
    <citation type="submission" date="2024-05" db="EMBL/GenBank/DDBJ databases">
        <title>A draft genome resource for the thread blight pathogen Marasmius tenuissimus strain MS-2.</title>
        <authorList>
            <person name="Yulfo-Soto G.E."/>
            <person name="Baruah I.K."/>
            <person name="Amoako-Attah I."/>
            <person name="Bukari Y."/>
            <person name="Meinhardt L.W."/>
            <person name="Bailey B.A."/>
            <person name="Cohen S.P."/>
        </authorList>
    </citation>
    <scope>NUCLEOTIDE SEQUENCE [LARGE SCALE GENOMIC DNA]</scope>
    <source>
        <strain evidence="5 6">MS-2</strain>
    </source>
</reference>
<dbReference type="Proteomes" id="UP001437256">
    <property type="component" value="Unassembled WGS sequence"/>
</dbReference>
<dbReference type="Pfam" id="PF04082">
    <property type="entry name" value="Fungal_trans"/>
    <property type="match status" value="1"/>
</dbReference>
<keyword evidence="2" id="KW-0539">Nucleus</keyword>
<feature type="region of interest" description="Disordered" evidence="3">
    <location>
        <begin position="625"/>
        <end position="705"/>
    </location>
</feature>
<dbReference type="PANTHER" id="PTHR46910">
    <property type="entry name" value="TRANSCRIPTION FACTOR PDR1"/>
    <property type="match status" value="1"/>
</dbReference>
<feature type="compositionally biased region" description="Polar residues" evidence="3">
    <location>
        <begin position="630"/>
        <end position="663"/>
    </location>
</feature>
<dbReference type="CDD" id="cd12148">
    <property type="entry name" value="fungal_TF_MHR"/>
    <property type="match status" value="1"/>
</dbReference>
<name>A0ABR3AC51_9AGAR</name>
<dbReference type="Gene3D" id="4.10.240.10">
    <property type="entry name" value="Zn(2)-C6 fungal-type DNA-binding domain"/>
    <property type="match status" value="1"/>
</dbReference>
<evidence type="ECO:0000256" key="1">
    <source>
        <dbReference type="ARBA" id="ARBA00022723"/>
    </source>
</evidence>
<dbReference type="CDD" id="cd00067">
    <property type="entry name" value="GAL4"/>
    <property type="match status" value="1"/>
</dbReference>
<evidence type="ECO:0000256" key="2">
    <source>
        <dbReference type="ARBA" id="ARBA00023242"/>
    </source>
</evidence>
<dbReference type="InterPro" id="IPR036864">
    <property type="entry name" value="Zn2-C6_fun-type_DNA-bd_sf"/>
</dbReference>
<dbReference type="PANTHER" id="PTHR46910:SF38">
    <property type="entry name" value="ZN(2)-C6 FUNGAL-TYPE DOMAIN-CONTAINING PROTEIN"/>
    <property type="match status" value="1"/>
</dbReference>
<feature type="compositionally biased region" description="Basic residues" evidence="3">
    <location>
        <begin position="692"/>
        <end position="703"/>
    </location>
</feature>